<comment type="caution">
    <text evidence="1">The sequence shown here is derived from an EMBL/GenBank/DDBJ whole genome shotgun (WGS) entry which is preliminary data.</text>
</comment>
<keyword evidence="2" id="KW-1185">Reference proteome</keyword>
<reference evidence="1" key="1">
    <citation type="submission" date="2022-07" db="EMBL/GenBank/DDBJ databases">
        <title>Phylogenomic reconstructions and comparative analyses of Kickxellomycotina fungi.</title>
        <authorList>
            <person name="Reynolds N.K."/>
            <person name="Stajich J.E."/>
            <person name="Barry K."/>
            <person name="Grigoriev I.V."/>
            <person name="Crous P."/>
            <person name="Smith M.E."/>
        </authorList>
    </citation>
    <scope>NUCLEOTIDE SEQUENCE</scope>
    <source>
        <strain evidence="1">CBS 109366</strain>
    </source>
</reference>
<accession>A0ACC1K818</accession>
<proteinExistence type="predicted"/>
<dbReference type="EMBL" id="JANBUJ010000026">
    <property type="protein sequence ID" value="KAJ2775315.1"/>
    <property type="molecule type" value="Genomic_DNA"/>
</dbReference>
<gene>
    <name evidence="1" type="primary">ENT3</name>
    <name evidence="1" type="ORF">IWQ57_000467</name>
</gene>
<protein>
    <submittedName>
        <fullName evidence="1">Epsin-3, clathrin recruitment and traffic between the Golgi and endosome</fullName>
    </submittedName>
</protein>
<evidence type="ECO:0000313" key="2">
    <source>
        <dbReference type="Proteomes" id="UP001140234"/>
    </source>
</evidence>
<sequence>MDLNKLTDISIWDVRNVYNKVKNVVMNYSEMEVKVNEATGPEPWGAPSSLMRELADATHHRKDFDEIMSMVYLKLSDTDPANWRQVYKALQLLEYLIKNGASRVVDDVRGHVVIKSLKSFHYVDASGKDQGINVRHRSKEIVDLMNDHDRLREERKRAQENRDKYGGFSGGGRMDGFGSTASGRGMGGTSSGFGSTGMGGTSSGFGSTGMGGTSSGFGSTRMGGLSSSDFMSSRYDDRIDSNYRSESDSTPSAAATTTSTTRLGSRKSTRHITPVGGTAKDPEVADLFSFDDDIGGGGYGGGVASTAQPAGNIMDSLPLPAPAPAAKAPPAATAVDDDWGDFQAADPGPAAQSLGVAPAPAPAPAGSKSPAPFDLLGGDDAGLSFQPLAVSPTGKVASAAASSTTAAATTTARAAGSTAKAAAFSDIWDMRSDLLSLDSLSLGGKGGGSGKAAQKQQGASLNQLAGQSK</sequence>
<organism evidence="1 2">
    <name type="scientific">Coemansia nantahalensis</name>
    <dbReference type="NCBI Taxonomy" id="2789366"/>
    <lineage>
        <taxon>Eukaryota</taxon>
        <taxon>Fungi</taxon>
        <taxon>Fungi incertae sedis</taxon>
        <taxon>Zoopagomycota</taxon>
        <taxon>Kickxellomycotina</taxon>
        <taxon>Kickxellomycetes</taxon>
        <taxon>Kickxellales</taxon>
        <taxon>Kickxellaceae</taxon>
        <taxon>Coemansia</taxon>
    </lineage>
</organism>
<evidence type="ECO:0000313" key="1">
    <source>
        <dbReference type="EMBL" id="KAJ2775315.1"/>
    </source>
</evidence>
<name>A0ACC1K818_9FUNG</name>
<dbReference type="Proteomes" id="UP001140234">
    <property type="component" value="Unassembled WGS sequence"/>
</dbReference>